<feature type="signal peptide" evidence="1">
    <location>
        <begin position="1"/>
        <end position="18"/>
    </location>
</feature>
<accession>I2FR91</accession>
<keyword evidence="1" id="KW-0732">Signal</keyword>
<dbReference type="OrthoDB" id="10337946at2759"/>
<evidence type="ECO:0000256" key="1">
    <source>
        <dbReference type="SAM" id="SignalP"/>
    </source>
</evidence>
<comment type="caution">
    <text evidence="2">The sequence shown here is derived from an EMBL/GenBank/DDBJ whole genome shotgun (WGS) entry which is preliminary data.</text>
</comment>
<evidence type="ECO:0000313" key="3">
    <source>
        <dbReference type="Proteomes" id="UP000006174"/>
    </source>
</evidence>
<reference evidence="2 3" key="1">
    <citation type="journal article" date="2012" name="Plant Cell">
        <title>Genome comparison of barley and maize smut fungi reveals targeted loss of RNA silencing components and species-specific presence of transposable elements.</title>
        <authorList>
            <person name="Laurie J.D."/>
            <person name="Ali S."/>
            <person name="Linning R."/>
            <person name="Mannhaupt G."/>
            <person name="Wong P."/>
            <person name="Gueldener U."/>
            <person name="Muensterkoetter M."/>
            <person name="Moore R."/>
            <person name="Kahmann R."/>
            <person name="Bakkeren G."/>
            <person name="Schirawski J."/>
        </authorList>
    </citation>
    <scope>NUCLEOTIDE SEQUENCE [LARGE SCALE GENOMIC DNA]</scope>
    <source>
        <strain evidence="3">Uh4875-4</strain>
    </source>
</reference>
<protein>
    <submittedName>
        <fullName evidence="2">Uncharacterized protein</fullName>
    </submittedName>
</protein>
<proteinExistence type="predicted"/>
<dbReference type="AlphaFoldDB" id="I2FR91"/>
<gene>
    <name evidence="2" type="ORF">UHOR_07332</name>
</gene>
<dbReference type="Proteomes" id="UP000006174">
    <property type="component" value="Unassembled WGS sequence"/>
</dbReference>
<sequence length="102" mass="11345">MVPTLVTGSLSFVTLLSATKIEPNQRWEGMNASEAMTNEVWAAIRAASLYAMRWGACVIECMHAGQLMVYAAVVGQQMLEPLVGIALHRQQQPQHKQQYQQT</sequence>
<keyword evidence="3" id="KW-1185">Reference proteome</keyword>
<organism evidence="2 3">
    <name type="scientific">Ustilago hordei</name>
    <name type="common">Barley covered smut fungus</name>
    <dbReference type="NCBI Taxonomy" id="120017"/>
    <lineage>
        <taxon>Eukaryota</taxon>
        <taxon>Fungi</taxon>
        <taxon>Dikarya</taxon>
        <taxon>Basidiomycota</taxon>
        <taxon>Ustilaginomycotina</taxon>
        <taxon>Ustilaginomycetes</taxon>
        <taxon>Ustilaginales</taxon>
        <taxon>Ustilaginaceae</taxon>
        <taxon>Ustilago</taxon>
    </lineage>
</organism>
<evidence type="ECO:0000313" key="2">
    <source>
        <dbReference type="EMBL" id="CCF49434.1"/>
    </source>
</evidence>
<name>I2FR91_USTHO</name>
<dbReference type="EMBL" id="CAGI01000144">
    <property type="protein sequence ID" value="CCF49434.1"/>
    <property type="molecule type" value="Genomic_DNA"/>
</dbReference>
<feature type="chain" id="PRO_5003658836" evidence="1">
    <location>
        <begin position="19"/>
        <end position="102"/>
    </location>
</feature>
<dbReference type="HOGENOM" id="CLU_2279537_0_0_1"/>